<feature type="compositionally biased region" description="Polar residues" evidence="1">
    <location>
        <begin position="21"/>
        <end position="39"/>
    </location>
</feature>
<dbReference type="PANTHER" id="PTHR35333">
    <property type="entry name" value="BETA-LACTAMASE"/>
    <property type="match status" value="1"/>
</dbReference>
<feature type="domain" description="Beta-lactamase class A catalytic" evidence="3">
    <location>
        <begin position="287"/>
        <end position="495"/>
    </location>
</feature>
<dbReference type="EMBL" id="JBHZOL010000021">
    <property type="protein sequence ID" value="MFE4105270.1"/>
    <property type="molecule type" value="Genomic_DNA"/>
</dbReference>
<feature type="compositionally biased region" description="Low complexity" evidence="1">
    <location>
        <begin position="524"/>
        <end position="533"/>
    </location>
</feature>
<evidence type="ECO:0000259" key="3">
    <source>
        <dbReference type="Pfam" id="PF13354"/>
    </source>
</evidence>
<dbReference type="GO" id="GO:0016787">
    <property type="term" value="F:hydrolase activity"/>
    <property type="evidence" value="ECO:0007669"/>
    <property type="project" value="UniProtKB-KW"/>
</dbReference>
<dbReference type="InterPro" id="IPR045155">
    <property type="entry name" value="Beta-lactam_cat"/>
</dbReference>
<proteinExistence type="predicted"/>
<feature type="compositionally biased region" description="Low complexity" evidence="1">
    <location>
        <begin position="86"/>
        <end position="97"/>
    </location>
</feature>
<feature type="region of interest" description="Disordered" evidence="1">
    <location>
        <begin position="1"/>
        <end position="192"/>
    </location>
</feature>
<evidence type="ECO:0000256" key="2">
    <source>
        <dbReference type="SAM" id="Phobius"/>
    </source>
</evidence>
<evidence type="ECO:0000313" key="5">
    <source>
        <dbReference type="Proteomes" id="UP001600165"/>
    </source>
</evidence>
<keyword evidence="2" id="KW-1133">Transmembrane helix</keyword>
<name>A0ABW6IC32_9CYAN</name>
<dbReference type="Gene3D" id="3.40.710.10">
    <property type="entry name" value="DD-peptidase/beta-lactamase superfamily"/>
    <property type="match status" value="1"/>
</dbReference>
<dbReference type="PANTHER" id="PTHR35333:SF4">
    <property type="entry name" value="SLR0121 PROTEIN"/>
    <property type="match status" value="1"/>
</dbReference>
<dbReference type="Pfam" id="PF13354">
    <property type="entry name" value="Beta-lactamase2"/>
    <property type="match status" value="1"/>
</dbReference>
<feature type="compositionally biased region" description="Low complexity" evidence="1">
    <location>
        <begin position="234"/>
        <end position="253"/>
    </location>
</feature>
<organism evidence="4 5">
    <name type="scientific">Almyronema epifaneia S1</name>
    <dbReference type="NCBI Taxonomy" id="2991925"/>
    <lineage>
        <taxon>Bacteria</taxon>
        <taxon>Bacillati</taxon>
        <taxon>Cyanobacteriota</taxon>
        <taxon>Cyanophyceae</taxon>
        <taxon>Nodosilineales</taxon>
        <taxon>Nodosilineaceae</taxon>
        <taxon>Almyronema</taxon>
        <taxon>Almyronema epifaneia</taxon>
    </lineage>
</organism>
<dbReference type="InterPro" id="IPR000871">
    <property type="entry name" value="Beta-lactam_class-A"/>
</dbReference>
<accession>A0ABW6IC32</accession>
<dbReference type="RefSeq" id="WP_377961520.1">
    <property type="nucleotide sequence ID" value="NZ_JBHZOL010000021.1"/>
</dbReference>
<feature type="transmembrane region" description="Helical" evidence="2">
    <location>
        <begin position="203"/>
        <end position="225"/>
    </location>
</feature>
<dbReference type="InterPro" id="IPR012338">
    <property type="entry name" value="Beta-lactam/transpept-like"/>
</dbReference>
<feature type="compositionally biased region" description="Low complexity" evidence="1">
    <location>
        <begin position="132"/>
        <end position="151"/>
    </location>
</feature>
<protein>
    <submittedName>
        <fullName evidence="4">Serine hydrolase</fullName>
    </submittedName>
</protein>
<keyword evidence="5" id="KW-1185">Reference proteome</keyword>
<evidence type="ECO:0000256" key="1">
    <source>
        <dbReference type="SAM" id="MobiDB-lite"/>
    </source>
</evidence>
<keyword evidence="2" id="KW-0472">Membrane</keyword>
<gene>
    <name evidence="4" type="ORF">ACFVKH_03205</name>
</gene>
<dbReference type="SUPFAM" id="SSF56601">
    <property type="entry name" value="beta-lactamase/transpeptidase-like"/>
    <property type="match status" value="1"/>
</dbReference>
<dbReference type="Proteomes" id="UP001600165">
    <property type="component" value="Unassembled WGS sequence"/>
</dbReference>
<feature type="region of interest" description="Disordered" evidence="1">
    <location>
        <begin position="524"/>
        <end position="547"/>
    </location>
</feature>
<reference evidence="4 5" key="1">
    <citation type="submission" date="2024-10" db="EMBL/GenBank/DDBJ databases">
        <authorList>
            <person name="Ratan Roy A."/>
            <person name="Morales Sandoval P.H."/>
            <person name="De Los Santos Villalobos S."/>
            <person name="Chakraborty S."/>
            <person name="Mukherjee J."/>
        </authorList>
    </citation>
    <scope>NUCLEOTIDE SEQUENCE [LARGE SCALE GENOMIC DNA]</scope>
    <source>
        <strain evidence="4 5">S1</strain>
    </source>
</reference>
<evidence type="ECO:0000313" key="4">
    <source>
        <dbReference type="EMBL" id="MFE4105270.1"/>
    </source>
</evidence>
<keyword evidence="4" id="KW-0378">Hydrolase</keyword>
<sequence>MTMANYGDRSQPTGFHRPLENSLSDNYAETPQARLSQPERTPLSRPQAGSSRPQRRPQPSAGGGKSAEGFSLRQWLGGSPRRRPVSRSQAQPRPRSVYHNPDPSTRTPSPPMRLSTPNLPPETATPTNAFEATPRPRSPRSASNSARRSAAQVPAAHSNKVTPLRSRQVWPPQASSSRSARPGERPMRRAARPQIVAPPPIVYAMRLLILGVGVAAIAGTLLSVLSPERVDYRAPNSSNAPPSAVSSPARPRSTLVGRPVQLGSEVTHLKTAIEELGTLTPGLTQAVFLLDLDNGAYVDIAGSEAMPAASTIKTPILVAFLQAVDAGLLQLDQPLVMRQEQIVGGSGEMQAQPAGTQYRALEVATEMIVNSDNTATNMLIELLGGPEALNQKFREWGLEATIIRNLLPDLEGTNTTSPKDLVTLMALVNRGDLLTLRSRDRLLAIMQRTHTKTLIPAGLDSSAIVANKTGDIGSALGDIALVDLPNGKRYAIAAIVQRPHNDGRARELIRRVSQTVYQEFTQAVGTPGGTAPTAPEPQVESELAPPG</sequence>
<comment type="caution">
    <text evidence="4">The sequence shown here is derived from an EMBL/GenBank/DDBJ whole genome shotgun (WGS) entry which is preliminary data.</text>
</comment>
<keyword evidence="2" id="KW-0812">Transmembrane</keyword>
<feature type="region of interest" description="Disordered" evidence="1">
    <location>
        <begin position="234"/>
        <end position="255"/>
    </location>
</feature>